<comment type="caution">
    <text evidence="1">The sequence shown here is derived from an EMBL/GenBank/DDBJ whole genome shotgun (WGS) entry which is preliminary data.</text>
</comment>
<protein>
    <submittedName>
        <fullName evidence="1">Uncharacterized protein</fullName>
    </submittedName>
</protein>
<gene>
    <name evidence="1" type="ORF">GPA21_15750</name>
</gene>
<reference evidence="1" key="1">
    <citation type="submission" date="2019-12" db="EMBL/GenBank/DDBJ databases">
        <title>Comparative genomics gives insights into the taxonomy of the Azoarcus-Aromatoleum group and reveals separate origins of nif in the plant-associated Azoarcus and non-plant-associated Aromatoleum sub-groups.</title>
        <authorList>
            <person name="Lafos M."/>
            <person name="Maluk M."/>
            <person name="Batista M."/>
            <person name="Junghare M."/>
            <person name="Carmona M."/>
            <person name="Faoro H."/>
            <person name="Cruz L.M."/>
            <person name="Battistoni F."/>
            <person name="De Souza E."/>
            <person name="Pedrosa F."/>
            <person name="Chen W.-M."/>
            <person name="Poole P.S."/>
            <person name="Dixon R.A."/>
            <person name="James E.K."/>
        </authorList>
    </citation>
    <scope>NUCLEOTIDE SEQUENCE</scope>
    <source>
        <strain evidence="1">NSC3</strain>
    </source>
</reference>
<sequence>MTTIAITPAAQRWLMDQGGMLTLRTSIRNGCCGGRAAVPVAEARSPDEPLQYRSHHMDGLRVWVAAELEDEEMKVDIDGFGPWCRLCLEAGIRPAADVTTET</sequence>
<dbReference type="AlphaFoldDB" id="A0A972FFJ4"/>
<dbReference type="RefSeq" id="WP_168989083.1">
    <property type="nucleotide sequence ID" value="NZ_CAWPHM010000020.1"/>
</dbReference>
<proteinExistence type="predicted"/>
<evidence type="ECO:0000313" key="1">
    <source>
        <dbReference type="EMBL" id="NMG04412.1"/>
    </source>
</evidence>
<accession>A0A972FFJ4</accession>
<dbReference type="NCBIfam" id="NF041239">
    <property type="entry name" value="Moor_selen_rel"/>
    <property type="match status" value="1"/>
</dbReference>
<organism evidence="1 2">
    <name type="scientific">Azoarcus taiwanensis</name>
    <dbReference type="NCBI Taxonomy" id="666964"/>
    <lineage>
        <taxon>Bacteria</taxon>
        <taxon>Pseudomonadati</taxon>
        <taxon>Pseudomonadota</taxon>
        <taxon>Betaproteobacteria</taxon>
        <taxon>Rhodocyclales</taxon>
        <taxon>Zoogloeaceae</taxon>
        <taxon>Azoarcus</taxon>
    </lineage>
</organism>
<keyword evidence="2" id="KW-1185">Reference proteome</keyword>
<dbReference type="EMBL" id="WTVM01000118">
    <property type="protein sequence ID" value="NMG04412.1"/>
    <property type="molecule type" value="Genomic_DNA"/>
</dbReference>
<dbReference type="InterPro" id="IPR049744">
    <property type="entry name" value="CC/Se_fam"/>
</dbReference>
<name>A0A972FFJ4_9RHOO</name>
<evidence type="ECO:0000313" key="2">
    <source>
        <dbReference type="Proteomes" id="UP000599523"/>
    </source>
</evidence>
<dbReference type="Proteomes" id="UP000599523">
    <property type="component" value="Unassembled WGS sequence"/>
</dbReference>